<keyword evidence="3" id="KW-1185">Reference proteome</keyword>
<feature type="compositionally biased region" description="Basic and acidic residues" evidence="1">
    <location>
        <begin position="806"/>
        <end position="818"/>
    </location>
</feature>
<sequence length="918" mass="103346">MAKASDNDMKFPFPLSLDVLPNSHESEKSFLNNHISSMLCSDPASHHYCNTDSKGSHYFNNDPKTHNANEREVKTSSSSSTFNFESIEDALKESCNSSLKCASFPDPCNAVFIAPQNSLGNGPLNLSERVKGIFNKSDKLEEKNTKITYIHPNNVKEKVSKVKDGIPDATLPCLPDSKLHVHVDPYGDTDVVRTQPTGGGLLTTACSLMTSSSYCTCVNPGPTHACATRPSHRSSLGVLNPMFEIKSSTSKTSSKDKASRRLSLDSVSKLRAFDLPNIPTNSTVPPRDESFGDKQKTEENNLIAYGDNKPFSLTEGTYSQLHPSMYAALSQQLTESIGNKVTPAGIALSTHSNSQNSSAALHDWISVLSPSSPEAFAQGLFTPDDLRDELLYPAPYGIDSEVFQNLNAREAGFVLQKPNRKPKADIHPPTSVPSKTTYDQTTFKTREKTSPLLASDENKKLEEMKPDHRRHSLSERRKSSLDKLFIPTPGEHVNKVLDIKVDNFDREEYVKFKKRLSDSNILKSDLLGINRDSCPVRPFSLQTVGMRKDMASEQINGIQSRKKADPMFGESFMDCHSKRNTSKCYQLEEKEKPFSTSLRRDGNFCKKPKEIPVKMRKDFSTLASLNRNIRKQSLPTEEIFGVRRAKAPRKTSLNPLMDQQALERLCFKSSLFSPVKELDETILNFGGTTQKQHPHAMKQSDSKRDERNYTKGYKGLKCESPERRRRVANKCPKQKQEPLSPNKTEGSRKSKGKSGHKREKKSVDDGKHSQFKNPSRKSHHQYPHHSRDKYQKECFHKRKDEFSIKDHMISEKSLEKSQWESISKPSKRSKDKKSHKKRPLSPGLPSESLKLHSRPLSSRRKEDLSDPFVPYEILKETPTPTSFESYSLPSELSSRLSEIRKHVAVNPFLSIPLGIFLT</sequence>
<feature type="compositionally biased region" description="Basic and acidic residues" evidence="1">
    <location>
        <begin position="698"/>
        <end position="709"/>
    </location>
</feature>
<comment type="caution">
    <text evidence="2">The sequence shown here is derived from an EMBL/GenBank/DDBJ whole genome shotgun (WGS) entry which is preliminary data.</text>
</comment>
<proteinExistence type="predicted"/>
<feature type="compositionally biased region" description="Basic residues" evidence="1">
    <location>
        <begin position="749"/>
        <end position="760"/>
    </location>
</feature>
<dbReference type="EMBL" id="JAXCGZ010021026">
    <property type="protein sequence ID" value="KAK7061148.1"/>
    <property type="molecule type" value="Genomic_DNA"/>
</dbReference>
<gene>
    <name evidence="2" type="ORF">SK128_016984</name>
</gene>
<evidence type="ECO:0000313" key="2">
    <source>
        <dbReference type="EMBL" id="KAK7061148.1"/>
    </source>
</evidence>
<feature type="region of interest" description="Disordered" evidence="1">
    <location>
        <begin position="275"/>
        <end position="294"/>
    </location>
</feature>
<dbReference type="AlphaFoldDB" id="A0AAN8WQV8"/>
<protein>
    <submittedName>
        <fullName evidence="2">Uncharacterized protein</fullName>
    </submittedName>
</protein>
<dbReference type="Proteomes" id="UP001381693">
    <property type="component" value="Unassembled WGS sequence"/>
</dbReference>
<evidence type="ECO:0000256" key="1">
    <source>
        <dbReference type="SAM" id="MobiDB-lite"/>
    </source>
</evidence>
<reference evidence="2 3" key="1">
    <citation type="submission" date="2023-11" db="EMBL/GenBank/DDBJ databases">
        <title>Halocaridina rubra genome assembly.</title>
        <authorList>
            <person name="Smith C."/>
        </authorList>
    </citation>
    <scope>NUCLEOTIDE SEQUENCE [LARGE SCALE GENOMIC DNA]</scope>
    <source>
        <strain evidence="2">EP-1</strain>
        <tissue evidence="2">Whole</tissue>
    </source>
</reference>
<feature type="compositionally biased region" description="Basic residues" evidence="1">
    <location>
        <begin position="774"/>
        <end position="787"/>
    </location>
</feature>
<feature type="compositionally biased region" description="Basic and acidic residues" evidence="1">
    <location>
        <begin position="456"/>
        <end position="478"/>
    </location>
</feature>
<feature type="compositionally biased region" description="Polar residues" evidence="1">
    <location>
        <begin position="432"/>
        <end position="443"/>
    </location>
</feature>
<organism evidence="2 3">
    <name type="scientific">Halocaridina rubra</name>
    <name type="common">Hawaiian red shrimp</name>
    <dbReference type="NCBI Taxonomy" id="373956"/>
    <lineage>
        <taxon>Eukaryota</taxon>
        <taxon>Metazoa</taxon>
        <taxon>Ecdysozoa</taxon>
        <taxon>Arthropoda</taxon>
        <taxon>Crustacea</taxon>
        <taxon>Multicrustacea</taxon>
        <taxon>Malacostraca</taxon>
        <taxon>Eumalacostraca</taxon>
        <taxon>Eucarida</taxon>
        <taxon>Decapoda</taxon>
        <taxon>Pleocyemata</taxon>
        <taxon>Caridea</taxon>
        <taxon>Atyoidea</taxon>
        <taxon>Atyidae</taxon>
        <taxon>Halocaridina</taxon>
    </lineage>
</organism>
<evidence type="ECO:0000313" key="3">
    <source>
        <dbReference type="Proteomes" id="UP001381693"/>
    </source>
</evidence>
<name>A0AAN8WQV8_HALRR</name>
<accession>A0AAN8WQV8</accession>
<feature type="region of interest" description="Disordered" evidence="1">
    <location>
        <begin position="686"/>
        <end position="790"/>
    </location>
</feature>
<feature type="compositionally biased region" description="Basic residues" evidence="1">
    <location>
        <begin position="825"/>
        <end position="839"/>
    </location>
</feature>
<feature type="region of interest" description="Disordered" evidence="1">
    <location>
        <begin position="418"/>
        <end position="478"/>
    </location>
</feature>
<feature type="region of interest" description="Disordered" evidence="1">
    <location>
        <begin position="806"/>
        <end position="862"/>
    </location>
</feature>